<evidence type="ECO:0000313" key="2">
    <source>
        <dbReference type="EMBL" id="VDM19588.1"/>
    </source>
</evidence>
<keyword evidence="4" id="KW-1185">Reference proteome</keyword>
<dbReference type="EMBL" id="ADBV01005120">
    <property type="protein sequence ID" value="EJW79782.1"/>
    <property type="molecule type" value="Genomic_DNA"/>
</dbReference>
<name>J9ERS6_WUCBA</name>
<sequence length="100" mass="11348">MPTTKAKEISSVYKINESLQLYSTDAPMMIIVKINHFQHVQGQRLFERTLMAKIQLPNVHLGTMLEIDAKDAVKFMPFIMEDKKLKRLVSPAKTVAAFAA</sequence>
<dbReference type="OrthoDB" id="5862060at2759"/>
<protein>
    <submittedName>
        <fullName evidence="1">Uncharacterized protein</fullName>
    </submittedName>
</protein>
<gene>
    <name evidence="2" type="ORF">WBA_LOCUS10667</name>
    <name evidence="1" type="ORF">WUBG_09307</name>
</gene>
<evidence type="ECO:0000313" key="1">
    <source>
        <dbReference type="EMBL" id="EJW79782.1"/>
    </source>
</evidence>
<dbReference type="EMBL" id="UYWW01012200">
    <property type="protein sequence ID" value="VDM19588.1"/>
    <property type="molecule type" value="Genomic_DNA"/>
</dbReference>
<dbReference type="Proteomes" id="UP000270924">
    <property type="component" value="Unassembled WGS sequence"/>
</dbReference>
<dbReference type="InParanoid" id="J9ERS6"/>
<dbReference type="Proteomes" id="UP000004810">
    <property type="component" value="Unassembled WGS sequence"/>
</dbReference>
<proteinExistence type="predicted"/>
<evidence type="ECO:0000313" key="4">
    <source>
        <dbReference type="Proteomes" id="UP000270924"/>
    </source>
</evidence>
<reference evidence="3" key="1">
    <citation type="submission" date="2012-08" db="EMBL/GenBank/DDBJ databases">
        <title>The Genome Sequence of Wuchereria bancrofti.</title>
        <authorList>
            <person name="Nutman T.B."/>
            <person name="Fink D.L."/>
            <person name="Russ C."/>
            <person name="Young S."/>
            <person name="Zeng Q."/>
            <person name="Koehrsen M."/>
            <person name="Alvarado L."/>
            <person name="Berlin A."/>
            <person name="Chapman S.B."/>
            <person name="Chen Z."/>
            <person name="Freedman E."/>
            <person name="Gellesch M."/>
            <person name="Goldberg J."/>
            <person name="Griggs A."/>
            <person name="Gujja S."/>
            <person name="Heilman E.R."/>
            <person name="Heiman D."/>
            <person name="Hepburn T."/>
            <person name="Howarth C."/>
            <person name="Jen D."/>
            <person name="Larson L."/>
            <person name="Lewis B."/>
            <person name="Mehta T."/>
            <person name="Park D."/>
            <person name="Pearson M."/>
            <person name="Roberts A."/>
            <person name="Saif S."/>
            <person name="Shea T."/>
            <person name="Shenoy N."/>
            <person name="Sisk P."/>
            <person name="Stolte C."/>
            <person name="Sykes S."/>
            <person name="Walk T."/>
            <person name="White J."/>
            <person name="Yandava C."/>
            <person name="Haas B."/>
            <person name="Henn M.R."/>
            <person name="Nusbaum C."/>
            <person name="Birren B."/>
        </authorList>
    </citation>
    <scope>NUCLEOTIDE SEQUENCE [LARGE SCALE GENOMIC DNA]</scope>
    <source>
        <strain evidence="3">NA</strain>
    </source>
</reference>
<dbReference type="AlphaFoldDB" id="J9ERS6"/>
<organism evidence="1 3">
    <name type="scientific">Wuchereria bancrofti</name>
    <dbReference type="NCBI Taxonomy" id="6293"/>
    <lineage>
        <taxon>Eukaryota</taxon>
        <taxon>Metazoa</taxon>
        <taxon>Ecdysozoa</taxon>
        <taxon>Nematoda</taxon>
        <taxon>Chromadorea</taxon>
        <taxon>Rhabditida</taxon>
        <taxon>Spirurina</taxon>
        <taxon>Spiruromorpha</taxon>
        <taxon>Filarioidea</taxon>
        <taxon>Onchocercidae</taxon>
        <taxon>Wuchereria</taxon>
    </lineage>
</organism>
<reference evidence="2 4" key="3">
    <citation type="submission" date="2018-11" db="EMBL/GenBank/DDBJ databases">
        <authorList>
            <consortium name="Pathogen Informatics"/>
        </authorList>
    </citation>
    <scope>NUCLEOTIDE SEQUENCE [LARGE SCALE GENOMIC DNA]</scope>
</reference>
<accession>J9ERS6</accession>
<reference evidence="1" key="2">
    <citation type="submission" date="2012-08" db="EMBL/GenBank/DDBJ databases">
        <title>The Genome Sequence of Wuchereria bancrofti.</title>
        <authorList>
            <consortium name="The Broad Institute Genome Sequencing Platform"/>
            <consortium name="Broad Institute Genome Sequencing Center for Infectious Disease"/>
            <person name="Nutman T.B."/>
            <person name="Fink D.L."/>
            <person name="Russ C."/>
            <person name="Young S."/>
            <person name="Zeng Q."/>
            <person name="Koehrsen M."/>
            <person name="Alvarado L."/>
            <person name="Berlin A."/>
            <person name="Borenstein D."/>
            <person name="Chapman S.B."/>
            <person name="Chen Z."/>
            <person name="Engels R."/>
            <person name="Freedman E."/>
            <person name="Gellesch M."/>
            <person name="Goldberg J."/>
            <person name="Griggs A."/>
            <person name="Gujja S."/>
            <person name="Heilman E.R."/>
            <person name="Heiman D."/>
            <person name="Hepburn T."/>
            <person name="Howarth C."/>
            <person name="Jen D."/>
            <person name="Larson L."/>
            <person name="Lewis B."/>
            <person name="Mehta T."/>
            <person name="Park D."/>
            <person name="Pearson M."/>
            <person name="Richards J."/>
            <person name="Roberts A."/>
            <person name="Saif S."/>
            <person name="Shea T."/>
            <person name="Shenoy N."/>
            <person name="Sisk P."/>
            <person name="Stolte C."/>
            <person name="Sykes S."/>
            <person name="Walk T."/>
            <person name="White J."/>
            <person name="Yandava C."/>
            <person name="Haas B."/>
            <person name="Henn M.R."/>
            <person name="Nusbaum C."/>
            <person name="Birren B."/>
        </authorList>
    </citation>
    <scope>NUCLEOTIDE SEQUENCE</scope>
</reference>
<evidence type="ECO:0000313" key="3">
    <source>
        <dbReference type="Proteomes" id="UP000004810"/>
    </source>
</evidence>